<gene>
    <name evidence="9" type="ORF">FHX50_002091</name>
</gene>
<dbReference type="AlphaFoldDB" id="A0A839QYA8"/>
<keyword evidence="6 8" id="KW-1133">Transmembrane helix</keyword>
<keyword evidence="5" id="KW-0573">Peptidoglycan synthesis</keyword>
<evidence type="ECO:0000256" key="1">
    <source>
        <dbReference type="ARBA" id="ARBA00004651"/>
    </source>
</evidence>
<keyword evidence="4" id="KW-0133">Cell shape</keyword>
<sequence length="566" mass="60685">MPSDSSAPAAPQRGRAAHMRASALMAAGSTVSRILGFVRNFLLGMVLGGTSTVAANSFSAANILPSSLWLLIGGGTLNAILVPAIVRAMKRPDGGDDYMSRLTTLILVVTGAATALAMLLVTPLLVVANSNLDPVTMQAATTLAYFLLPQMLLSALYVMFGQVLNAHESFGPFQWAPALNNIMAILSSIAFLVLFGSQPDPTAWTMPMVLMLAGIQVSGSVVQSAFLWYWTHRIGLRIRLKWGFRNLGLRTLGKLGMWTLAMVILGQIGVFATRWASGPTVDAISRLHQEGRTAEAQKYAGLAALDWSYTVFMVPQGIIAVALVTSVFTQISRHARDGDHQGAFETYAETGRILMVPMILFSVLFGVLAGPIMWVAIGGTTPTSAEANGLVLAAYMVGLLPFASLYLTKRFFYAYEDARMSFLTQIPVTAFSLAMIIPISRLVDPQFATPAAALVTSIGNLMAWGMGTWMLRRKLQRLGVRPHGLGLTISTFLRLLVAAVVSGAAGWGLLHAAHDWVWSSRPVAVLVCGAIGAVMAALFIGAAFVLRVEEIRAMGAFVGRRLKRSR</sequence>
<name>A0A839QYA8_9MICO</name>
<feature type="transmembrane region" description="Helical" evidence="8">
    <location>
        <begin position="142"/>
        <end position="166"/>
    </location>
</feature>
<dbReference type="Proteomes" id="UP000568050">
    <property type="component" value="Unassembled WGS sequence"/>
</dbReference>
<dbReference type="InterPro" id="IPR051050">
    <property type="entry name" value="Lipid_II_flippase_MurJ/MviN"/>
</dbReference>
<evidence type="ECO:0000256" key="4">
    <source>
        <dbReference type="ARBA" id="ARBA00022960"/>
    </source>
</evidence>
<dbReference type="Pfam" id="PF03023">
    <property type="entry name" value="MurJ"/>
    <property type="match status" value="1"/>
</dbReference>
<evidence type="ECO:0000256" key="5">
    <source>
        <dbReference type="ARBA" id="ARBA00022984"/>
    </source>
</evidence>
<evidence type="ECO:0000256" key="2">
    <source>
        <dbReference type="ARBA" id="ARBA00022475"/>
    </source>
</evidence>
<feature type="transmembrane region" description="Helical" evidence="8">
    <location>
        <begin position="178"/>
        <end position="196"/>
    </location>
</feature>
<keyword evidence="2" id="KW-1003">Cell membrane</keyword>
<comment type="caution">
    <text evidence="9">The sequence shown here is derived from an EMBL/GenBank/DDBJ whole genome shotgun (WGS) entry which is preliminary data.</text>
</comment>
<feature type="transmembrane region" description="Helical" evidence="8">
    <location>
        <begin position="98"/>
        <end position="122"/>
    </location>
</feature>
<dbReference type="GO" id="GO:0009252">
    <property type="term" value="P:peptidoglycan biosynthetic process"/>
    <property type="evidence" value="ECO:0007669"/>
    <property type="project" value="UniProtKB-KW"/>
</dbReference>
<feature type="transmembrane region" description="Helical" evidence="8">
    <location>
        <begin position="389"/>
        <end position="408"/>
    </location>
</feature>
<organism evidence="9 10">
    <name type="scientific">Helcobacillus massiliensis</name>
    <dbReference type="NCBI Taxonomy" id="521392"/>
    <lineage>
        <taxon>Bacteria</taxon>
        <taxon>Bacillati</taxon>
        <taxon>Actinomycetota</taxon>
        <taxon>Actinomycetes</taxon>
        <taxon>Micrococcales</taxon>
        <taxon>Dermabacteraceae</taxon>
        <taxon>Helcobacillus</taxon>
    </lineage>
</organism>
<reference evidence="9 10" key="1">
    <citation type="submission" date="2020-08" db="EMBL/GenBank/DDBJ databases">
        <title>Sequencing the genomes of 1000 actinobacteria strains.</title>
        <authorList>
            <person name="Klenk H.-P."/>
        </authorList>
    </citation>
    <scope>NUCLEOTIDE SEQUENCE [LARGE SCALE GENOMIC DNA]</scope>
    <source>
        <strain evidence="9 10">DSM 23040</strain>
    </source>
</reference>
<dbReference type="EMBL" id="JACHWP010000012">
    <property type="protein sequence ID" value="MBB3023789.1"/>
    <property type="molecule type" value="Genomic_DNA"/>
</dbReference>
<feature type="transmembrane region" description="Helical" evidence="8">
    <location>
        <begin position="208"/>
        <end position="230"/>
    </location>
</feature>
<accession>A0A839QYA8</accession>
<feature type="transmembrane region" description="Helical" evidence="8">
    <location>
        <begin position="451"/>
        <end position="471"/>
    </location>
</feature>
<feature type="transmembrane region" description="Helical" evidence="8">
    <location>
        <begin position="21"/>
        <end position="47"/>
    </location>
</feature>
<dbReference type="PRINTS" id="PR01806">
    <property type="entry name" value="VIRFACTRMVIN"/>
</dbReference>
<feature type="transmembrane region" description="Helical" evidence="8">
    <location>
        <begin position="307"/>
        <end position="332"/>
    </location>
</feature>
<feature type="transmembrane region" description="Helical" evidence="8">
    <location>
        <begin position="492"/>
        <end position="510"/>
    </location>
</feature>
<dbReference type="PANTHER" id="PTHR47019:SF1">
    <property type="entry name" value="LIPID II FLIPPASE MURJ"/>
    <property type="match status" value="1"/>
</dbReference>
<feature type="transmembrane region" description="Helical" evidence="8">
    <location>
        <begin position="420"/>
        <end position="439"/>
    </location>
</feature>
<protein>
    <submittedName>
        <fullName evidence="9">Murein biosynthesis integral membrane protein MurJ</fullName>
    </submittedName>
</protein>
<comment type="subcellular location">
    <subcellularLocation>
        <location evidence="1">Cell membrane</location>
        <topology evidence="1">Multi-pass membrane protein</topology>
    </subcellularLocation>
</comment>
<feature type="transmembrane region" description="Helical" evidence="8">
    <location>
        <begin position="353"/>
        <end position="377"/>
    </location>
</feature>
<keyword evidence="10" id="KW-1185">Reference proteome</keyword>
<dbReference type="GO" id="GO:0005886">
    <property type="term" value="C:plasma membrane"/>
    <property type="evidence" value="ECO:0007669"/>
    <property type="project" value="UniProtKB-SubCell"/>
</dbReference>
<evidence type="ECO:0000256" key="3">
    <source>
        <dbReference type="ARBA" id="ARBA00022692"/>
    </source>
</evidence>
<dbReference type="GO" id="GO:0008360">
    <property type="term" value="P:regulation of cell shape"/>
    <property type="evidence" value="ECO:0007669"/>
    <property type="project" value="UniProtKB-KW"/>
</dbReference>
<feature type="transmembrane region" description="Helical" evidence="8">
    <location>
        <begin position="251"/>
        <end position="272"/>
    </location>
</feature>
<evidence type="ECO:0000313" key="10">
    <source>
        <dbReference type="Proteomes" id="UP000568050"/>
    </source>
</evidence>
<evidence type="ECO:0000256" key="6">
    <source>
        <dbReference type="ARBA" id="ARBA00022989"/>
    </source>
</evidence>
<feature type="transmembrane region" description="Helical" evidence="8">
    <location>
        <begin position="67"/>
        <end position="86"/>
    </location>
</feature>
<keyword evidence="3 8" id="KW-0812">Transmembrane</keyword>
<proteinExistence type="predicted"/>
<keyword evidence="7 8" id="KW-0472">Membrane</keyword>
<dbReference type="GO" id="GO:0034204">
    <property type="term" value="P:lipid translocation"/>
    <property type="evidence" value="ECO:0007669"/>
    <property type="project" value="TreeGrafter"/>
</dbReference>
<dbReference type="GO" id="GO:0015648">
    <property type="term" value="F:lipid-linked peptidoglycan transporter activity"/>
    <property type="evidence" value="ECO:0007669"/>
    <property type="project" value="TreeGrafter"/>
</dbReference>
<evidence type="ECO:0000256" key="8">
    <source>
        <dbReference type="SAM" id="Phobius"/>
    </source>
</evidence>
<evidence type="ECO:0000256" key="7">
    <source>
        <dbReference type="ARBA" id="ARBA00023136"/>
    </source>
</evidence>
<dbReference type="RefSeq" id="WP_183377120.1">
    <property type="nucleotide sequence ID" value="NZ_CBCSFZ010000062.1"/>
</dbReference>
<dbReference type="InterPro" id="IPR004268">
    <property type="entry name" value="MurJ"/>
</dbReference>
<dbReference type="PANTHER" id="PTHR47019">
    <property type="entry name" value="LIPID II FLIPPASE MURJ"/>
    <property type="match status" value="1"/>
</dbReference>
<evidence type="ECO:0000313" key="9">
    <source>
        <dbReference type="EMBL" id="MBB3023789.1"/>
    </source>
</evidence>
<feature type="transmembrane region" description="Helical" evidence="8">
    <location>
        <begin position="522"/>
        <end position="546"/>
    </location>
</feature>